<evidence type="ECO:0000256" key="1">
    <source>
        <dbReference type="SAM" id="MobiDB-lite"/>
    </source>
</evidence>
<organism evidence="2 3">
    <name type="scientific">Candidatus Propionivibrio aalborgensis</name>
    <dbReference type="NCBI Taxonomy" id="1860101"/>
    <lineage>
        <taxon>Bacteria</taxon>
        <taxon>Pseudomonadati</taxon>
        <taxon>Pseudomonadota</taxon>
        <taxon>Betaproteobacteria</taxon>
        <taxon>Rhodocyclales</taxon>
        <taxon>Rhodocyclaceae</taxon>
        <taxon>Propionivibrio</taxon>
    </lineage>
</organism>
<protein>
    <submittedName>
        <fullName evidence="2">Uncharacterized protein</fullName>
    </submittedName>
</protein>
<dbReference type="AlphaFoldDB" id="A0A1A8XE32"/>
<gene>
    <name evidence="2" type="ORF">PROAA_1060021</name>
</gene>
<evidence type="ECO:0000313" key="2">
    <source>
        <dbReference type="EMBL" id="SBT03454.1"/>
    </source>
</evidence>
<feature type="region of interest" description="Disordered" evidence="1">
    <location>
        <begin position="1"/>
        <end position="26"/>
    </location>
</feature>
<reference evidence="2 3" key="1">
    <citation type="submission" date="2016-06" db="EMBL/GenBank/DDBJ databases">
        <authorList>
            <person name="Kjaerup R.B."/>
            <person name="Dalgaard T.S."/>
            <person name="Juul-Madsen H.R."/>
        </authorList>
    </citation>
    <scope>NUCLEOTIDE SEQUENCE [LARGE SCALE GENOMIC DNA]</scope>
    <source>
        <strain evidence="2">2</strain>
    </source>
</reference>
<dbReference type="EMBL" id="FLQY01000009">
    <property type="protein sequence ID" value="SBT03454.1"/>
    <property type="molecule type" value="Genomic_DNA"/>
</dbReference>
<accession>A0A1A8XE32</accession>
<sequence length="135" mass="14829">MSRSKRQVGVARPHSSGASVSGGSSSPKAELIQSLVLFLLVLDVLPYHCLVAADCLYEVSASPEVLPDEIALALSIYPGQVNDAPVLDETNHPQYRILRRDRDHRAHVIGHQVSFHDLAFLLHSKLPVLFSQMLP</sequence>
<proteinExistence type="predicted"/>
<feature type="compositionally biased region" description="Low complexity" evidence="1">
    <location>
        <begin position="15"/>
        <end position="26"/>
    </location>
</feature>
<name>A0A1A8XE32_9RHOO</name>
<dbReference type="Proteomes" id="UP000199600">
    <property type="component" value="Unassembled WGS sequence"/>
</dbReference>
<keyword evidence="3" id="KW-1185">Reference proteome</keyword>
<evidence type="ECO:0000313" key="3">
    <source>
        <dbReference type="Proteomes" id="UP000199600"/>
    </source>
</evidence>